<accession>A0A834SR94</accession>
<gene>
    <name evidence="1" type="ORF">G2W53_039656</name>
</gene>
<protein>
    <submittedName>
        <fullName evidence="1">Uncharacterized protein</fullName>
    </submittedName>
</protein>
<name>A0A834SR94_9FABA</name>
<dbReference type="AlphaFoldDB" id="A0A834SR94"/>
<dbReference type="EMBL" id="JAAIUW010000012">
    <property type="protein sequence ID" value="KAF7807495.1"/>
    <property type="molecule type" value="Genomic_DNA"/>
</dbReference>
<evidence type="ECO:0000313" key="2">
    <source>
        <dbReference type="Proteomes" id="UP000634136"/>
    </source>
</evidence>
<evidence type="ECO:0000313" key="1">
    <source>
        <dbReference type="EMBL" id="KAF7807495.1"/>
    </source>
</evidence>
<sequence>MDQVKLEVGEVIKVDLHLSLFNAPEAATSPYSFFFYLISALNRIELRGKKLSILTCCSSLHRQVPLSPPLQSLATPYKRMSSCAGQIHEGICKVYLCVLHL</sequence>
<proteinExistence type="predicted"/>
<keyword evidence="2" id="KW-1185">Reference proteome</keyword>
<organism evidence="1 2">
    <name type="scientific">Senna tora</name>
    <dbReference type="NCBI Taxonomy" id="362788"/>
    <lineage>
        <taxon>Eukaryota</taxon>
        <taxon>Viridiplantae</taxon>
        <taxon>Streptophyta</taxon>
        <taxon>Embryophyta</taxon>
        <taxon>Tracheophyta</taxon>
        <taxon>Spermatophyta</taxon>
        <taxon>Magnoliopsida</taxon>
        <taxon>eudicotyledons</taxon>
        <taxon>Gunneridae</taxon>
        <taxon>Pentapetalae</taxon>
        <taxon>rosids</taxon>
        <taxon>fabids</taxon>
        <taxon>Fabales</taxon>
        <taxon>Fabaceae</taxon>
        <taxon>Caesalpinioideae</taxon>
        <taxon>Cassia clade</taxon>
        <taxon>Senna</taxon>
    </lineage>
</organism>
<reference evidence="1" key="1">
    <citation type="submission" date="2020-09" db="EMBL/GenBank/DDBJ databases">
        <title>Genome-Enabled Discovery of Anthraquinone Biosynthesis in Senna tora.</title>
        <authorList>
            <person name="Kang S.-H."/>
            <person name="Pandey R.P."/>
            <person name="Lee C.-M."/>
            <person name="Sim J.-S."/>
            <person name="Jeong J.-T."/>
            <person name="Choi B.-S."/>
            <person name="Jung M."/>
            <person name="Ginzburg D."/>
            <person name="Zhao K."/>
            <person name="Won S.Y."/>
            <person name="Oh T.-J."/>
            <person name="Yu Y."/>
            <person name="Kim N.-H."/>
            <person name="Lee O.R."/>
            <person name="Lee T.-H."/>
            <person name="Bashyal P."/>
            <person name="Kim T.-S."/>
            <person name="Lee W.-H."/>
            <person name="Kawkins C."/>
            <person name="Kim C.-K."/>
            <person name="Kim J.S."/>
            <person name="Ahn B.O."/>
            <person name="Rhee S.Y."/>
            <person name="Sohng J.K."/>
        </authorList>
    </citation>
    <scope>NUCLEOTIDE SEQUENCE</scope>
    <source>
        <tissue evidence="1">Leaf</tissue>
    </source>
</reference>
<dbReference type="Proteomes" id="UP000634136">
    <property type="component" value="Unassembled WGS sequence"/>
</dbReference>
<comment type="caution">
    <text evidence="1">The sequence shown here is derived from an EMBL/GenBank/DDBJ whole genome shotgun (WGS) entry which is preliminary data.</text>
</comment>